<dbReference type="Proteomes" id="UP000019681">
    <property type="component" value="Unassembled WGS sequence"/>
</dbReference>
<reference evidence="4 5" key="1">
    <citation type="journal article" date="2014" name="Genome Announc.">
        <title>Draft Genome Sequence of Fervidicella metallireducens Strain AeBT, an Iron-Reducing Thermoanaerobe from the Great Artesian Basin.</title>
        <authorList>
            <person name="Patel B.K."/>
        </authorList>
    </citation>
    <scope>NUCLEOTIDE SEQUENCE [LARGE SCALE GENOMIC DNA]</scope>
    <source>
        <strain evidence="4 5">AeB</strain>
    </source>
</reference>
<keyword evidence="2" id="KW-1133">Transmembrane helix</keyword>
<evidence type="ECO:0000313" key="4">
    <source>
        <dbReference type="EMBL" id="EYE87275.1"/>
    </source>
</evidence>
<dbReference type="InterPro" id="IPR056823">
    <property type="entry name" value="TEN-like_YD-shell"/>
</dbReference>
<name>A0A017RTP4_9CLOT</name>
<dbReference type="OrthoDB" id="1899157at2"/>
<dbReference type="NCBIfam" id="TIGR01643">
    <property type="entry name" value="YD_repeat_2x"/>
    <property type="match status" value="1"/>
</dbReference>
<evidence type="ECO:0000313" key="5">
    <source>
        <dbReference type="Proteomes" id="UP000019681"/>
    </source>
</evidence>
<accession>A0A017RTP4</accession>
<keyword evidence="2" id="KW-0472">Membrane</keyword>
<proteinExistence type="predicted"/>
<comment type="caution">
    <text evidence="4">The sequence shown here is derived from an EMBL/GenBank/DDBJ whole genome shotgun (WGS) entry which is preliminary data.</text>
</comment>
<dbReference type="InterPro" id="IPR050708">
    <property type="entry name" value="T6SS_VgrG/RHS"/>
</dbReference>
<dbReference type="Gene3D" id="2.180.10.10">
    <property type="entry name" value="RHS repeat-associated core"/>
    <property type="match status" value="1"/>
</dbReference>
<dbReference type="PANTHER" id="PTHR32305:SF17">
    <property type="entry name" value="TRNA NUCLEASE WAPA"/>
    <property type="match status" value="1"/>
</dbReference>
<gene>
    <name evidence="4" type="ORF">Q428_14195</name>
</gene>
<dbReference type="Pfam" id="PF25023">
    <property type="entry name" value="TEN_YD-shell"/>
    <property type="match status" value="1"/>
</dbReference>
<keyword evidence="1" id="KW-0677">Repeat</keyword>
<dbReference type="InterPro" id="IPR006530">
    <property type="entry name" value="YD"/>
</dbReference>
<feature type="domain" description="Teneurin-like YD-shell" evidence="3">
    <location>
        <begin position="64"/>
        <end position="197"/>
    </location>
</feature>
<evidence type="ECO:0000256" key="1">
    <source>
        <dbReference type="ARBA" id="ARBA00022737"/>
    </source>
</evidence>
<sequence length="379" mass="40790">MGCKSFTTSNGYTYTWEMGRQLASISGNGINASFKYNAEGIRTEKTVGTVTTKYHLVGDKVTFESNGTDTIYYSYDSSDNLISMKLNGAEYYYIRNAQGDIIGLLDGTGTQVVSYTYDSWGKLISIEGSLKDSVGVKNPYRYRGYRYDEETQLYYLQSRYYSPEFCRMLNADDTDILTQQHELLGKNLFAYCTNDPVNHSDDDGFWKLPNWAKVTIGVVAVGVAVAATVATGGAAAPALLGALQVAGSSAAIGAGIGAVSGYISGGRKGVLRGAIDGAADGFMWGCVGAAAETVAAKVVSKVIFNGNKGYGFKVGKKAEVLYKNPNKGGGTLVSVKKPKFRIDLDPVDGLHGHWGTGKAAKSIHRSLAPWDFGKPKKFW</sequence>
<feature type="transmembrane region" description="Helical" evidence="2">
    <location>
        <begin position="242"/>
        <end position="263"/>
    </location>
</feature>
<dbReference type="PANTHER" id="PTHR32305">
    <property type="match status" value="1"/>
</dbReference>
<evidence type="ECO:0000259" key="3">
    <source>
        <dbReference type="Pfam" id="PF25023"/>
    </source>
</evidence>
<dbReference type="RefSeq" id="WP_084478390.1">
    <property type="nucleotide sequence ID" value="NZ_AZQP01000076.1"/>
</dbReference>
<dbReference type="InterPro" id="IPR022385">
    <property type="entry name" value="Rhs_assc_core"/>
</dbReference>
<evidence type="ECO:0000256" key="2">
    <source>
        <dbReference type="SAM" id="Phobius"/>
    </source>
</evidence>
<protein>
    <recommendedName>
        <fullName evidence="3">Teneurin-like YD-shell domain-containing protein</fullName>
    </recommendedName>
</protein>
<dbReference type="STRING" id="1403537.Q428_14195"/>
<dbReference type="EMBL" id="AZQP01000076">
    <property type="protein sequence ID" value="EYE87275.1"/>
    <property type="molecule type" value="Genomic_DNA"/>
</dbReference>
<keyword evidence="2" id="KW-0812">Transmembrane</keyword>
<dbReference type="NCBIfam" id="TIGR03696">
    <property type="entry name" value="Rhs_assc_core"/>
    <property type="match status" value="1"/>
</dbReference>
<feature type="transmembrane region" description="Helical" evidence="2">
    <location>
        <begin position="214"/>
        <end position="236"/>
    </location>
</feature>
<keyword evidence="5" id="KW-1185">Reference proteome</keyword>
<dbReference type="AlphaFoldDB" id="A0A017RTP4"/>
<organism evidence="4 5">
    <name type="scientific">Fervidicella metallireducens AeB</name>
    <dbReference type="NCBI Taxonomy" id="1403537"/>
    <lineage>
        <taxon>Bacteria</taxon>
        <taxon>Bacillati</taxon>
        <taxon>Bacillota</taxon>
        <taxon>Clostridia</taxon>
        <taxon>Eubacteriales</taxon>
        <taxon>Clostridiaceae</taxon>
        <taxon>Fervidicella</taxon>
    </lineage>
</organism>